<sequence>MQFNSTPNIRSIDMLFLDDVFDMGSGYVLNFSDRTFAGFFAEELNIDIDDPVYARNGGSKAKRLRCFLQTVNKPVVVQALMALWEYREAVRIRACKPETVEGAEGRLLQLISKLSEPAPGAQTSYTPTQATDRLKFTTLKADLLALAQLSPHARGYGFEVFLKKLFNAFGMAAREPFNLKGEQIDGSFQLENEIYLVEAKWHAQRIGVAELHTFQGKLEQKAAWTRGLFVSDSGFTEEGLAAFGRGKRIICMDGLDIFECLDRGLPLNLVLSAKVRRAAETGAPFVRVRDMFTK</sequence>
<dbReference type="GO" id="GO:0009307">
    <property type="term" value="P:DNA restriction-modification system"/>
    <property type="evidence" value="ECO:0007669"/>
    <property type="project" value="InterPro"/>
</dbReference>
<dbReference type="RefSeq" id="WP_217807046.1">
    <property type="nucleotide sequence ID" value="NZ_FWXD01000012.1"/>
</dbReference>
<dbReference type="AlphaFoldDB" id="A0A1W1XPB2"/>
<gene>
    <name evidence="2" type="ORF">SAMN02745857_02250</name>
</gene>
<keyword evidence="2" id="KW-0255">Endonuclease</keyword>
<dbReference type="EMBL" id="FWXD01000012">
    <property type="protein sequence ID" value="SMC25717.1"/>
    <property type="molecule type" value="Genomic_DNA"/>
</dbReference>
<dbReference type="STRING" id="1121001.SAMN02745857_02250"/>
<name>A0A1W1XPB2_9NEIS</name>
<evidence type="ECO:0000313" key="2">
    <source>
        <dbReference type="EMBL" id="SMC25717.1"/>
    </source>
</evidence>
<dbReference type="InterPro" id="IPR007560">
    <property type="entry name" value="Restrct_endonuc_IV_Mrr"/>
</dbReference>
<proteinExistence type="predicted"/>
<protein>
    <submittedName>
        <fullName evidence="2">Restriction endonuclease</fullName>
    </submittedName>
</protein>
<dbReference type="GO" id="GO:0004519">
    <property type="term" value="F:endonuclease activity"/>
    <property type="evidence" value="ECO:0007669"/>
    <property type="project" value="UniProtKB-KW"/>
</dbReference>
<dbReference type="SUPFAM" id="SSF52980">
    <property type="entry name" value="Restriction endonuclease-like"/>
    <property type="match status" value="1"/>
</dbReference>
<dbReference type="Gene3D" id="3.40.1350.10">
    <property type="match status" value="1"/>
</dbReference>
<dbReference type="Proteomes" id="UP000192761">
    <property type="component" value="Unassembled WGS sequence"/>
</dbReference>
<reference evidence="2 3" key="1">
    <citation type="submission" date="2017-04" db="EMBL/GenBank/DDBJ databases">
        <authorList>
            <person name="Afonso C.L."/>
            <person name="Miller P.J."/>
            <person name="Scott M.A."/>
            <person name="Spackman E."/>
            <person name="Goraichik I."/>
            <person name="Dimitrov K.M."/>
            <person name="Suarez D.L."/>
            <person name="Swayne D.E."/>
        </authorList>
    </citation>
    <scope>NUCLEOTIDE SEQUENCE [LARGE SCALE GENOMIC DNA]</scope>
    <source>
        <strain evidence="2 3">DSM 23236</strain>
    </source>
</reference>
<dbReference type="InterPro" id="IPR011335">
    <property type="entry name" value="Restrct_endonuc-II-like"/>
</dbReference>
<dbReference type="Pfam" id="PF04471">
    <property type="entry name" value="Mrr_cat"/>
    <property type="match status" value="1"/>
</dbReference>
<keyword evidence="3" id="KW-1185">Reference proteome</keyword>
<evidence type="ECO:0000313" key="3">
    <source>
        <dbReference type="Proteomes" id="UP000192761"/>
    </source>
</evidence>
<dbReference type="GO" id="GO:0003677">
    <property type="term" value="F:DNA binding"/>
    <property type="evidence" value="ECO:0007669"/>
    <property type="project" value="InterPro"/>
</dbReference>
<organism evidence="2 3">
    <name type="scientific">Andreprevotia lacus DSM 23236</name>
    <dbReference type="NCBI Taxonomy" id="1121001"/>
    <lineage>
        <taxon>Bacteria</taxon>
        <taxon>Pseudomonadati</taxon>
        <taxon>Pseudomonadota</taxon>
        <taxon>Betaproteobacteria</taxon>
        <taxon>Neisseriales</taxon>
        <taxon>Chitinibacteraceae</taxon>
        <taxon>Andreprevotia</taxon>
    </lineage>
</organism>
<dbReference type="InterPro" id="IPR011856">
    <property type="entry name" value="tRNA_endonuc-like_dom_sf"/>
</dbReference>
<keyword evidence="2" id="KW-0378">Hydrolase</keyword>
<feature type="domain" description="Restriction endonuclease type IV Mrr" evidence="1">
    <location>
        <begin position="155"/>
        <end position="259"/>
    </location>
</feature>
<evidence type="ECO:0000259" key="1">
    <source>
        <dbReference type="Pfam" id="PF04471"/>
    </source>
</evidence>
<accession>A0A1W1XPB2</accession>
<keyword evidence="2" id="KW-0540">Nuclease</keyword>